<dbReference type="PROSITE" id="PS50157">
    <property type="entry name" value="ZINC_FINGER_C2H2_2"/>
    <property type="match status" value="2"/>
</dbReference>
<dbReference type="InterPro" id="IPR013087">
    <property type="entry name" value="Znf_C2H2_type"/>
</dbReference>
<dbReference type="GO" id="GO:0001227">
    <property type="term" value="F:DNA-binding transcription repressor activity, RNA polymerase II-specific"/>
    <property type="evidence" value="ECO:0007669"/>
    <property type="project" value="TreeGrafter"/>
</dbReference>
<evidence type="ECO:0000313" key="12">
    <source>
        <dbReference type="Proteomes" id="UP000007819"/>
    </source>
</evidence>
<evidence type="ECO:0000256" key="8">
    <source>
        <dbReference type="ARBA" id="ARBA00023242"/>
    </source>
</evidence>
<accession>A0A8R2NNV8</accession>
<keyword evidence="3" id="KW-0677">Repeat</keyword>
<evidence type="ECO:0000313" key="11">
    <source>
        <dbReference type="EnsemblMetazoa" id="XP_029344557.1"/>
    </source>
</evidence>
<sequence length="287" mass="33449">MMKPPTHYWNLLYQNIMEEHIDIQHKYIKIETDCIQQLVSNDIRIRNEMEDNNEEEFTDIGYNIDKNKHKNTHFWTVSVNKDTNTVIKTEQDEMVFDDCTFKSEMKIEIPKSLNKIKAHVIDPIENCDNLNPTVGGQTHNREKEYQCNICKKSFQKKYNLEVHKSLHANIKKFNCITCGEQFFELNGLKSHLISHIDSKIKLLENQFIQECNDVGNCNSNLCNDITMLDELKTSHSEGEDPIQKRTINKVQLEFSVEIENVLLIKDCSINSNLTVENAVEFLCSSKS</sequence>
<feature type="domain" description="C2H2-type" evidence="10">
    <location>
        <begin position="173"/>
        <end position="200"/>
    </location>
</feature>
<dbReference type="RefSeq" id="XP_029344557.1">
    <property type="nucleotide sequence ID" value="XM_029488697.1"/>
</dbReference>
<keyword evidence="8" id="KW-0539">Nucleus</keyword>
<keyword evidence="2" id="KW-0479">Metal-binding</keyword>
<evidence type="ECO:0000256" key="2">
    <source>
        <dbReference type="ARBA" id="ARBA00022723"/>
    </source>
</evidence>
<comment type="subcellular location">
    <subcellularLocation>
        <location evidence="1">Nucleus</location>
    </subcellularLocation>
</comment>
<dbReference type="GeneID" id="100573134"/>
<reference evidence="11" key="2">
    <citation type="submission" date="2022-06" db="UniProtKB">
        <authorList>
            <consortium name="EnsemblMetazoa"/>
        </authorList>
    </citation>
    <scope>IDENTIFICATION</scope>
</reference>
<organism evidence="11 12">
    <name type="scientific">Acyrthosiphon pisum</name>
    <name type="common">Pea aphid</name>
    <dbReference type="NCBI Taxonomy" id="7029"/>
    <lineage>
        <taxon>Eukaryota</taxon>
        <taxon>Metazoa</taxon>
        <taxon>Ecdysozoa</taxon>
        <taxon>Arthropoda</taxon>
        <taxon>Hexapoda</taxon>
        <taxon>Insecta</taxon>
        <taxon>Pterygota</taxon>
        <taxon>Neoptera</taxon>
        <taxon>Paraneoptera</taxon>
        <taxon>Hemiptera</taxon>
        <taxon>Sternorrhyncha</taxon>
        <taxon>Aphidomorpha</taxon>
        <taxon>Aphidoidea</taxon>
        <taxon>Aphididae</taxon>
        <taxon>Macrosiphini</taxon>
        <taxon>Acyrthosiphon</taxon>
    </lineage>
</organism>
<dbReference type="SUPFAM" id="SSF57667">
    <property type="entry name" value="beta-beta-alpha zinc fingers"/>
    <property type="match status" value="1"/>
</dbReference>
<dbReference type="EnsemblMetazoa" id="XM_029488697.1">
    <property type="protein sequence ID" value="XP_029344557.1"/>
    <property type="gene ID" value="LOC100573134"/>
</dbReference>
<dbReference type="SMART" id="SM00355">
    <property type="entry name" value="ZnF_C2H2"/>
    <property type="match status" value="2"/>
</dbReference>
<proteinExistence type="predicted"/>
<dbReference type="FunFam" id="3.30.160.60:FF:000100">
    <property type="entry name" value="Zinc finger 45-like"/>
    <property type="match status" value="1"/>
</dbReference>
<feature type="domain" description="C2H2-type" evidence="10">
    <location>
        <begin position="145"/>
        <end position="172"/>
    </location>
</feature>
<evidence type="ECO:0000256" key="5">
    <source>
        <dbReference type="ARBA" id="ARBA00022833"/>
    </source>
</evidence>
<dbReference type="KEGG" id="api:100573134"/>
<dbReference type="GO" id="GO:0008270">
    <property type="term" value="F:zinc ion binding"/>
    <property type="evidence" value="ECO:0007669"/>
    <property type="project" value="UniProtKB-KW"/>
</dbReference>
<dbReference type="PANTHER" id="PTHR24399">
    <property type="entry name" value="ZINC FINGER AND BTB DOMAIN-CONTAINING"/>
    <property type="match status" value="1"/>
</dbReference>
<evidence type="ECO:0000256" key="1">
    <source>
        <dbReference type="ARBA" id="ARBA00004123"/>
    </source>
</evidence>
<keyword evidence="12" id="KW-1185">Reference proteome</keyword>
<keyword evidence="7" id="KW-0804">Transcription</keyword>
<dbReference type="PANTHER" id="PTHR24399:SF70">
    <property type="entry name" value="C2H2-TYPE DOMAIN-CONTAINING PROTEIN"/>
    <property type="match status" value="1"/>
</dbReference>
<evidence type="ECO:0000256" key="7">
    <source>
        <dbReference type="ARBA" id="ARBA00023163"/>
    </source>
</evidence>
<keyword evidence="5" id="KW-0862">Zinc</keyword>
<evidence type="ECO:0000256" key="6">
    <source>
        <dbReference type="ARBA" id="ARBA00023015"/>
    </source>
</evidence>
<dbReference type="Proteomes" id="UP000007819">
    <property type="component" value="Chromosome X"/>
</dbReference>
<dbReference type="PROSITE" id="PS00028">
    <property type="entry name" value="ZINC_FINGER_C2H2_1"/>
    <property type="match status" value="2"/>
</dbReference>
<dbReference type="GO" id="GO:0005654">
    <property type="term" value="C:nucleoplasm"/>
    <property type="evidence" value="ECO:0007669"/>
    <property type="project" value="TreeGrafter"/>
</dbReference>
<evidence type="ECO:0000256" key="9">
    <source>
        <dbReference type="PROSITE-ProRule" id="PRU00042"/>
    </source>
</evidence>
<dbReference type="AlphaFoldDB" id="A0A8R2NNV8"/>
<evidence type="ECO:0000259" key="10">
    <source>
        <dbReference type="PROSITE" id="PS50157"/>
    </source>
</evidence>
<dbReference type="OrthoDB" id="8685330at2759"/>
<dbReference type="GO" id="GO:0000978">
    <property type="term" value="F:RNA polymerase II cis-regulatory region sequence-specific DNA binding"/>
    <property type="evidence" value="ECO:0007669"/>
    <property type="project" value="TreeGrafter"/>
</dbReference>
<evidence type="ECO:0000256" key="4">
    <source>
        <dbReference type="ARBA" id="ARBA00022771"/>
    </source>
</evidence>
<name>A0A8R2NNV8_ACYPI</name>
<keyword evidence="4 9" id="KW-0863">Zinc-finger</keyword>
<protein>
    <recommendedName>
        <fullName evidence="10">C2H2-type domain-containing protein</fullName>
    </recommendedName>
</protein>
<keyword evidence="6" id="KW-0805">Transcription regulation</keyword>
<reference evidence="12" key="1">
    <citation type="submission" date="2010-06" db="EMBL/GenBank/DDBJ databases">
        <authorList>
            <person name="Jiang H."/>
            <person name="Abraham K."/>
            <person name="Ali S."/>
            <person name="Alsbrooks S.L."/>
            <person name="Anim B.N."/>
            <person name="Anosike U.S."/>
            <person name="Attaway T."/>
            <person name="Bandaranaike D.P."/>
            <person name="Battles P.K."/>
            <person name="Bell S.N."/>
            <person name="Bell A.V."/>
            <person name="Beltran B."/>
            <person name="Bickham C."/>
            <person name="Bustamante Y."/>
            <person name="Caleb T."/>
            <person name="Canada A."/>
            <person name="Cardenas V."/>
            <person name="Carter K."/>
            <person name="Chacko J."/>
            <person name="Chandrabose M.N."/>
            <person name="Chavez D."/>
            <person name="Chavez A."/>
            <person name="Chen L."/>
            <person name="Chu H.-S."/>
            <person name="Claassen K.J."/>
            <person name="Cockrell R."/>
            <person name="Collins M."/>
            <person name="Cooper J.A."/>
            <person name="Cree A."/>
            <person name="Curry S.M."/>
            <person name="Da Y."/>
            <person name="Dao M.D."/>
            <person name="Das B."/>
            <person name="Davila M.-L."/>
            <person name="Davy-Carroll L."/>
            <person name="Denson S."/>
            <person name="Dinh H."/>
            <person name="Ebong V.E."/>
            <person name="Edwards J.R."/>
            <person name="Egan A."/>
            <person name="El-Daye J."/>
            <person name="Escobedo L."/>
            <person name="Fernandez S."/>
            <person name="Fernando P.R."/>
            <person name="Flagg N."/>
            <person name="Forbes L.D."/>
            <person name="Fowler R.G."/>
            <person name="Fu Q."/>
            <person name="Gabisi R.A."/>
            <person name="Ganer J."/>
            <person name="Garbino Pronczuk A."/>
            <person name="Garcia R.M."/>
            <person name="Garner T."/>
            <person name="Garrett T.E."/>
            <person name="Gonzalez D.A."/>
            <person name="Hamid H."/>
            <person name="Hawkins E.S."/>
            <person name="Hirani K."/>
            <person name="Hogues M.E."/>
            <person name="Hollins B."/>
            <person name="Hsiao C.-H."/>
            <person name="Jabil R."/>
            <person name="James M.L."/>
            <person name="Jhangiani S.N."/>
            <person name="Johnson B."/>
            <person name="Johnson Q."/>
            <person name="Joshi V."/>
            <person name="Kalu J.B."/>
            <person name="Kam C."/>
            <person name="Kashfia A."/>
            <person name="Keebler J."/>
            <person name="Kisamo H."/>
            <person name="Kovar C.L."/>
            <person name="Lago L.A."/>
            <person name="Lai C.-Y."/>
            <person name="Laidlaw J."/>
            <person name="Lara F."/>
            <person name="Le T.-K."/>
            <person name="Lee S.L."/>
            <person name="Legall F.H."/>
            <person name="Lemon S.J."/>
            <person name="Lewis L.R."/>
            <person name="Li B."/>
            <person name="Liu Y."/>
            <person name="Liu Y.-S."/>
            <person name="Lopez J."/>
            <person name="Lozado R.J."/>
            <person name="Lu J."/>
            <person name="Madu R.C."/>
            <person name="Maheshwari M."/>
            <person name="Maheshwari R."/>
            <person name="Malloy K."/>
            <person name="Martinez E."/>
            <person name="Mathew T."/>
            <person name="Mercado I.C."/>
            <person name="Mercado C."/>
            <person name="Meyer B."/>
            <person name="Montgomery K."/>
            <person name="Morgan M.B."/>
            <person name="Munidasa M."/>
            <person name="Nazareth L.V."/>
            <person name="Nelson J."/>
            <person name="Ng B.M."/>
            <person name="Nguyen N.B."/>
            <person name="Nguyen P.Q."/>
            <person name="Nguyen T."/>
            <person name="Obregon M."/>
            <person name="Okwuonu G.O."/>
            <person name="Onwere C.G."/>
            <person name="Orozco G."/>
            <person name="Parra A."/>
            <person name="Patel S."/>
            <person name="Patil S."/>
            <person name="Perez A."/>
            <person name="Perez Y."/>
            <person name="Pham C."/>
            <person name="Primus E.L."/>
            <person name="Pu L.-L."/>
            <person name="Puazo M."/>
            <person name="Qin X."/>
            <person name="Quiroz J.B."/>
            <person name="Reese J."/>
            <person name="Richards S."/>
            <person name="Rives C.M."/>
            <person name="Robberts R."/>
            <person name="Ruiz S.J."/>
            <person name="Ruiz M.J."/>
            <person name="Santibanez J."/>
            <person name="Schneider B.W."/>
            <person name="Sisson I."/>
            <person name="Smith M."/>
            <person name="Sodergren E."/>
            <person name="Song X.-Z."/>
            <person name="Song B.B."/>
            <person name="Summersgill H."/>
            <person name="Thelus R."/>
            <person name="Thornton R.D."/>
            <person name="Trejos Z.Y."/>
            <person name="Usmani K."/>
            <person name="Vattathil S."/>
            <person name="Villasana D."/>
            <person name="Walker D.L."/>
            <person name="Wang S."/>
            <person name="Wang K."/>
            <person name="White C.S."/>
            <person name="Williams A.C."/>
            <person name="Williamson J."/>
            <person name="Wilson K."/>
            <person name="Woghiren I.O."/>
            <person name="Woodworth J.R."/>
            <person name="Worley K.C."/>
            <person name="Wright R.A."/>
            <person name="Wu W."/>
            <person name="Young L."/>
            <person name="Zhang L."/>
            <person name="Zhang J."/>
            <person name="Zhu Y."/>
            <person name="Muzny D.M."/>
            <person name="Weinstock G."/>
            <person name="Gibbs R.A."/>
        </authorList>
    </citation>
    <scope>NUCLEOTIDE SEQUENCE [LARGE SCALE GENOMIC DNA]</scope>
    <source>
        <strain evidence="12">LSR1</strain>
    </source>
</reference>
<dbReference type="InterPro" id="IPR036236">
    <property type="entry name" value="Znf_C2H2_sf"/>
</dbReference>
<dbReference type="Gene3D" id="3.30.160.60">
    <property type="entry name" value="Classic Zinc Finger"/>
    <property type="match status" value="1"/>
</dbReference>
<evidence type="ECO:0000256" key="3">
    <source>
        <dbReference type="ARBA" id="ARBA00022737"/>
    </source>
</evidence>